<evidence type="ECO:0000313" key="2">
    <source>
        <dbReference type="EMBL" id="CAK9063454.1"/>
    </source>
</evidence>
<dbReference type="InterPro" id="IPR013078">
    <property type="entry name" value="His_Pase_superF_clade-1"/>
</dbReference>
<comment type="caution">
    <text evidence="2">The sequence shown here is derived from an EMBL/GenBank/DDBJ whole genome shotgun (WGS) entry which is preliminary data.</text>
</comment>
<dbReference type="SMART" id="SM00855">
    <property type="entry name" value="PGAM"/>
    <property type="match status" value="1"/>
</dbReference>
<feature type="compositionally biased region" description="Polar residues" evidence="1">
    <location>
        <begin position="397"/>
        <end position="408"/>
    </location>
</feature>
<dbReference type="SUPFAM" id="SSF53254">
    <property type="entry name" value="Phosphoglycerate mutase-like"/>
    <property type="match status" value="1"/>
</dbReference>
<dbReference type="InterPro" id="IPR029033">
    <property type="entry name" value="His_PPase_superfam"/>
</dbReference>
<dbReference type="CDD" id="cd07040">
    <property type="entry name" value="HP"/>
    <property type="match status" value="1"/>
</dbReference>
<dbReference type="EMBL" id="CAXAMN010021795">
    <property type="protein sequence ID" value="CAK9063454.1"/>
    <property type="molecule type" value="Genomic_DNA"/>
</dbReference>
<feature type="region of interest" description="Disordered" evidence="1">
    <location>
        <begin position="253"/>
        <end position="272"/>
    </location>
</feature>
<dbReference type="InterPro" id="IPR051710">
    <property type="entry name" value="Phosphatase_SH3-domain"/>
</dbReference>
<feature type="region of interest" description="Disordered" evidence="1">
    <location>
        <begin position="554"/>
        <end position="575"/>
    </location>
</feature>
<feature type="region of interest" description="Disordered" evidence="1">
    <location>
        <begin position="388"/>
        <end position="492"/>
    </location>
</feature>
<feature type="region of interest" description="Disordered" evidence="1">
    <location>
        <begin position="506"/>
        <end position="532"/>
    </location>
</feature>
<dbReference type="Gene3D" id="3.40.50.1240">
    <property type="entry name" value="Phosphoglycerate mutase-like"/>
    <property type="match status" value="1"/>
</dbReference>
<protein>
    <submittedName>
        <fullName evidence="2">Uncharacterized protein</fullName>
    </submittedName>
</protein>
<feature type="compositionally biased region" description="Basic and acidic residues" evidence="1">
    <location>
        <begin position="465"/>
        <end position="486"/>
    </location>
</feature>
<evidence type="ECO:0000256" key="1">
    <source>
        <dbReference type="SAM" id="MobiDB-lite"/>
    </source>
</evidence>
<name>A0ABP0NKY8_9DINO</name>
<organism evidence="2 3">
    <name type="scientific">Durusdinium trenchii</name>
    <dbReference type="NCBI Taxonomy" id="1381693"/>
    <lineage>
        <taxon>Eukaryota</taxon>
        <taxon>Sar</taxon>
        <taxon>Alveolata</taxon>
        <taxon>Dinophyceae</taxon>
        <taxon>Suessiales</taxon>
        <taxon>Symbiodiniaceae</taxon>
        <taxon>Durusdinium</taxon>
    </lineage>
</organism>
<dbReference type="Pfam" id="PF00300">
    <property type="entry name" value="His_Phos_1"/>
    <property type="match status" value="1"/>
</dbReference>
<reference evidence="2 3" key="1">
    <citation type="submission" date="2024-02" db="EMBL/GenBank/DDBJ databases">
        <authorList>
            <person name="Chen Y."/>
            <person name="Shah S."/>
            <person name="Dougan E. K."/>
            <person name="Thang M."/>
            <person name="Chan C."/>
        </authorList>
    </citation>
    <scope>NUCLEOTIDE SEQUENCE [LARGE SCALE GENOMIC DNA]</scope>
</reference>
<accession>A0ABP0NKY8</accession>
<feature type="compositionally biased region" description="Polar residues" evidence="1">
    <location>
        <begin position="446"/>
        <end position="455"/>
    </location>
</feature>
<evidence type="ECO:0000313" key="3">
    <source>
        <dbReference type="Proteomes" id="UP001642484"/>
    </source>
</evidence>
<dbReference type="Proteomes" id="UP001642484">
    <property type="component" value="Unassembled WGS sequence"/>
</dbReference>
<sequence length="603" mass="65916">MARHIEAMSVDVIAVEPSSPTPSLMSPFLLDPSSRTTQMCCVARHAERADAAYALYKGAPYVQSEEYREHPWDPPLSDDGERGALDLAAEIKHVIQKHETTIHVVVTSPYLRCTQTASVICRELGPSTILMFDASCGEIFGKDIFGPTQPERLHRDFSSVLEDCKARGVTRIAPLCVGAKPQWPETLQDGRQRFNETFLAYVHRGTEKMRNFLVVTHGDCVAAAGTLLPGNQDIAKVHPGAVLMAQRLRPIGPGPGDTWSMMSSERSDDKRTEKAVLKSLSRSQGWKVESANIDFCSTSRTKESVMKRMVASFRKFTARSKLGEDRVKNLMKAFSGDRRRAVNSVATLSPVSAASYGSYGSDPALWIFSCEEGDNLSRMPCFRPAWIKASGGRRSPTRGNSPTGSKSPRSPHKLQVGHWHNRGEEPKSPVPGPKTLRSLIAGNHAPTGSTSTQLPFGNLEDVDSSESKGSDKTPKTPDRVPDRDGPRVSGGKKAYLQLPVAGLKRGGGIKDMSSSPLWRRRQGQNKSESQASTTMSLVEVMNAQADRGVSLTEMLSPRDSSPLPLKGPRLLHGGASWQLPMPPQEPRMMELPNCLPDELDANA</sequence>
<gene>
    <name evidence="2" type="ORF">CCMP2556_LOCUS31188</name>
</gene>
<dbReference type="PANTHER" id="PTHR16469">
    <property type="entry name" value="UBIQUITIN-ASSOCIATED AND SH3 DOMAIN-CONTAINING BA-RELATED"/>
    <property type="match status" value="1"/>
</dbReference>
<keyword evidence="3" id="KW-1185">Reference proteome</keyword>
<dbReference type="PANTHER" id="PTHR16469:SF27">
    <property type="entry name" value="UBIQUITIN-ASSOCIATED AND SH3 DOMAIN-CONTAINING BA-RELATED"/>
    <property type="match status" value="1"/>
</dbReference>
<proteinExistence type="predicted"/>